<evidence type="ECO:0000259" key="8">
    <source>
        <dbReference type="Pfam" id="PF19358"/>
    </source>
</evidence>
<evidence type="ECO:0000256" key="1">
    <source>
        <dbReference type="ARBA" id="ARBA00004141"/>
    </source>
</evidence>
<feature type="transmembrane region" description="Helical" evidence="6">
    <location>
        <begin position="76"/>
        <end position="95"/>
    </location>
</feature>
<accession>A0A7X4KN94</accession>
<evidence type="ECO:0000256" key="5">
    <source>
        <dbReference type="SAM" id="MobiDB-lite"/>
    </source>
</evidence>
<gene>
    <name evidence="9" type="ORF">GTP77_22390</name>
</gene>
<dbReference type="EMBL" id="WWCU01000032">
    <property type="protein sequence ID" value="MYN10074.1"/>
    <property type="molecule type" value="Genomic_DNA"/>
</dbReference>
<evidence type="ECO:0000259" key="7">
    <source>
        <dbReference type="Pfam" id="PF04932"/>
    </source>
</evidence>
<keyword evidence="10" id="KW-1185">Reference proteome</keyword>
<feature type="transmembrane region" description="Helical" evidence="6">
    <location>
        <begin position="171"/>
        <end position="189"/>
    </location>
</feature>
<dbReference type="AlphaFoldDB" id="A0A7X4KN94"/>
<keyword evidence="2 6" id="KW-0812">Transmembrane</keyword>
<protein>
    <submittedName>
        <fullName evidence="9">Putative O-glycosylation ligase, exosortase A system-associated</fullName>
    </submittedName>
</protein>
<evidence type="ECO:0000256" key="6">
    <source>
        <dbReference type="SAM" id="Phobius"/>
    </source>
</evidence>
<dbReference type="InterPro" id="IPR017528">
    <property type="entry name" value="CHP03097O-antigen_lig-rel"/>
</dbReference>
<evidence type="ECO:0000256" key="4">
    <source>
        <dbReference type="ARBA" id="ARBA00023136"/>
    </source>
</evidence>
<feature type="transmembrane region" description="Helical" evidence="6">
    <location>
        <begin position="236"/>
        <end position="255"/>
    </location>
</feature>
<dbReference type="InterPro" id="IPR007016">
    <property type="entry name" value="O-antigen_ligase-rel_domated"/>
</dbReference>
<dbReference type="InterPro" id="IPR051533">
    <property type="entry name" value="WaaL-like"/>
</dbReference>
<evidence type="ECO:0000256" key="3">
    <source>
        <dbReference type="ARBA" id="ARBA00022989"/>
    </source>
</evidence>
<keyword evidence="9" id="KW-0436">Ligase</keyword>
<evidence type="ECO:0000313" key="10">
    <source>
        <dbReference type="Proteomes" id="UP000450676"/>
    </source>
</evidence>
<dbReference type="Pfam" id="PF19358">
    <property type="entry name" value="DUF5935"/>
    <property type="match status" value="1"/>
</dbReference>
<comment type="subcellular location">
    <subcellularLocation>
        <location evidence="1">Membrane</location>
        <topology evidence="1">Multi-pass membrane protein</topology>
    </subcellularLocation>
</comment>
<dbReference type="PANTHER" id="PTHR37422:SF13">
    <property type="entry name" value="LIPOPOLYSACCHARIDE BIOSYNTHESIS PROTEIN PA4999-RELATED"/>
    <property type="match status" value="1"/>
</dbReference>
<dbReference type="GO" id="GO:0016020">
    <property type="term" value="C:membrane"/>
    <property type="evidence" value="ECO:0007669"/>
    <property type="project" value="UniProtKB-SubCell"/>
</dbReference>
<sequence>MRDIVITLIVFASLPYTFKKPYIGALMWIWISVMNPHRLSWGFAYDFPFAAIIAATTLLALLVAPGQKRPPSSPAVAVMIMFTVWMAISTLFAIHPGESTVMLQRVIKIMLMNLVVMMAVRNKEQLHWMLWALAGSLGYYGIKGGLFTIATGGSFRVWGPEGSFIFGNNEVALAFVVIIPIFYYLYLISDKKWLKYGMVGAIGLCALASLGSYSRGALLALLGMFGFLWLKSPKKAALGVGMALLLPMIILFMPAKWTERMDTIDNYQEDGSAMGRINAWQMATNLAIDRPLTGGGFEIYDAYVFARYAPVPNDIHAAHSIYFQCLGEHGFVGLGLYLTFAILCWRRANWIIRQTKKRADLKWAGQLAGMIQVSMIGFGVGGAFLSLLYFDMPYYLMGALLITGQIVQDSLRQPAAGQPGATPAEAADPAATAAAQAPRNGARAAKQGSI</sequence>
<reference evidence="9 10" key="1">
    <citation type="submission" date="2019-12" db="EMBL/GenBank/DDBJ databases">
        <title>Novel species isolated from a subtropical stream in China.</title>
        <authorList>
            <person name="Lu H."/>
        </authorList>
    </citation>
    <scope>NUCLEOTIDE SEQUENCE [LARGE SCALE GENOMIC DNA]</scope>
    <source>
        <strain evidence="9 10">FT127W</strain>
    </source>
</reference>
<feature type="region of interest" description="Disordered" evidence="5">
    <location>
        <begin position="414"/>
        <end position="450"/>
    </location>
</feature>
<dbReference type="InterPro" id="IPR045979">
    <property type="entry name" value="DUF5935"/>
</dbReference>
<dbReference type="PANTHER" id="PTHR37422">
    <property type="entry name" value="TEICHURONIC ACID BIOSYNTHESIS PROTEIN TUAE"/>
    <property type="match status" value="1"/>
</dbReference>
<feature type="domain" description="O-antigen ligase-related" evidence="7">
    <location>
        <begin position="202"/>
        <end position="338"/>
    </location>
</feature>
<organism evidence="9 10">
    <name type="scientific">Pseudoduganella aquatica</name>
    <dbReference type="NCBI Taxonomy" id="2660641"/>
    <lineage>
        <taxon>Bacteria</taxon>
        <taxon>Pseudomonadati</taxon>
        <taxon>Pseudomonadota</taxon>
        <taxon>Betaproteobacteria</taxon>
        <taxon>Burkholderiales</taxon>
        <taxon>Oxalobacteraceae</taxon>
        <taxon>Telluria group</taxon>
        <taxon>Pseudoduganella</taxon>
    </lineage>
</organism>
<dbReference type="Proteomes" id="UP000450676">
    <property type="component" value="Unassembled WGS sequence"/>
</dbReference>
<dbReference type="RefSeq" id="WP_161074371.1">
    <property type="nucleotide sequence ID" value="NZ_CP086370.1"/>
</dbReference>
<feature type="domain" description="DUF5935" evidence="8">
    <location>
        <begin position="1"/>
        <end position="186"/>
    </location>
</feature>
<evidence type="ECO:0000313" key="9">
    <source>
        <dbReference type="EMBL" id="MYN10074.1"/>
    </source>
</evidence>
<keyword evidence="3 6" id="KW-1133">Transmembrane helix</keyword>
<dbReference type="Pfam" id="PF04932">
    <property type="entry name" value="Wzy_C"/>
    <property type="match status" value="1"/>
</dbReference>
<comment type="caution">
    <text evidence="9">The sequence shown here is derived from an EMBL/GenBank/DDBJ whole genome shotgun (WGS) entry which is preliminary data.</text>
</comment>
<dbReference type="NCBIfam" id="TIGR03097">
    <property type="entry name" value="PEP_O_lig_1"/>
    <property type="match status" value="1"/>
</dbReference>
<feature type="transmembrane region" description="Helical" evidence="6">
    <location>
        <begin position="101"/>
        <end position="121"/>
    </location>
</feature>
<feature type="transmembrane region" description="Helical" evidence="6">
    <location>
        <begin position="201"/>
        <end position="230"/>
    </location>
</feature>
<name>A0A7X4KN94_9BURK</name>
<feature type="transmembrane region" description="Helical" evidence="6">
    <location>
        <begin position="128"/>
        <end position="151"/>
    </location>
</feature>
<dbReference type="GO" id="GO:0016874">
    <property type="term" value="F:ligase activity"/>
    <property type="evidence" value="ECO:0007669"/>
    <property type="project" value="UniProtKB-KW"/>
</dbReference>
<proteinExistence type="predicted"/>
<evidence type="ECO:0000256" key="2">
    <source>
        <dbReference type="ARBA" id="ARBA00022692"/>
    </source>
</evidence>
<feature type="transmembrane region" description="Helical" evidence="6">
    <location>
        <begin position="43"/>
        <end position="64"/>
    </location>
</feature>
<keyword evidence="4 6" id="KW-0472">Membrane</keyword>
<feature type="transmembrane region" description="Helical" evidence="6">
    <location>
        <begin position="363"/>
        <end position="390"/>
    </location>
</feature>